<feature type="domain" description="ABC3 transporter permease C-terminal" evidence="8">
    <location>
        <begin position="298"/>
        <end position="412"/>
    </location>
</feature>
<feature type="domain" description="MacB-like periplasmic core" evidence="9">
    <location>
        <begin position="57"/>
        <end position="253"/>
    </location>
</feature>
<comment type="subcellular location">
    <subcellularLocation>
        <location evidence="1">Cell membrane</location>
        <topology evidence="1">Multi-pass membrane protein</topology>
    </subcellularLocation>
</comment>
<dbReference type="Pfam" id="PF12704">
    <property type="entry name" value="MacB_PCD"/>
    <property type="match status" value="1"/>
</dbReference>
<dbReference type="Pfam" id="PF02687">
    <property type="entry name" value="FtsX"/>
    <property type="match status" value="1"/>
</dbReference>
<evidence type="ECO:0000313" key="11">
    <source>
        <dbReference type="Proteomes" id="UP001319045"/>
    </source>
</evidence>
<dbReference type="InterPro" id="IPR025857">
    <property type="entry name" value="MacB_PCD"/>
</dbReference>
<dbReference type="Proteomes" id="UP001319045">
    <property type="component" value="Chromosome"/>
</dbReference>
<name>A0ABN6EFV7_9BACT</name>
<dbReference type="InterPro" id="IPR050250">
    <property type="entry name" value="Macrolide_Exporter_MacB"/>
</dbReference>
<evidence type="ECO:0000313" key="10">
    <source>
        <dbReference type="EMBL" id="BCS84712.1"/>
    </source>
</evidence>
<evidence type="ECO:0000256" key="7">
    <source>
        <dbReference type="SAM" id="Phobius"/>
    </source>
</evidence>
<dbReference type="RefSeq" id="WP_207154889.1">
    <property type="nucleotide sequence ID" value="NZ_AP024484.1"/>
</dbReference>
<dbReference type="InterPro" id="IPR003838">
    <property type="entry name" value="ABC3_permease_C"/>
</dbReference>
<keyword evidence="3 7" id="KW-0812">Transmembrane</keyword>
<sequence>MIKNILTQIWNQRRTNSWLFAELIIVFVLLWFCVDVLFGLFSARIQPKGYDQEHVYKVTVNYRDDQSVKMQDADSISRFWWHPLSEVIKNFKQYPGVESVCTSFGTDVYSNNTMFQGYHIDGDTTNIFTANIRYVDAEYIKTFRIPMLHSIHKNLEDKDWNAINNVNPAIVSAELADSLWGTTNVLGKKFSDYYSPNLHYKVIAVSAPQKNSDYNRYEPYIMTPYPEYIYKSQAIPSIYIRVKADADNNEFANSFIKTMSAKIHIAPFYIFDIQSMKYYKQLDDASQGVTQEVNNTILMMSFFVFNVFLGLLGTFWFRTNSRRGEIAIRMAMGSSRKQTAIHFLTEGILLLAIAALPGTIVCLNIWYADLTVTIHADATILRLSITLLISFILMTIITLIGILIPARKAMHILPAEALHEE</sequence>
<protein>
    <submittedName>
        <fullName evidence="10">ABC transporter permease</fullName>
    </submittedName>
</protein>
<feature type="transmembrane region" description="Helical" evidence="7">
    <location>
        <begin position="20"/>
        <end position="41"/>
    </location>
</feature>
<keyword evidence="5 7" id="KW-0472">Membrane</keyword>
<dbReference type="PANTHER" id="PTHR30572:SF4">
    <property type="entry name" value="ABC TRANSPORTER PERMEASE YTRF"/>
    <property type="match status" value="1"/>
</dbReference>
<feature type="transmembrane region" description="Helical" evidence="7">
    <location>
        <begin position="297"/>
        <end position="319"/>
    </location>
</feature>
<keyword evidence="11" id="KW-1185">Reference proteome</keyword>
<keyword evidence="2" id="KW-1003">Cell membrane</keyword>
<keyword evidence="4 7" id="KW-1133">Transmembrane helix</keyword>
<evidence type="ECO:0000256" key="4">
    <source>
        <dbReference type="ARBA" id="ARBA00022989"/>
    </source>
</evidence>
<dbReference type="PANTHER" id="PTHR30572">
    <property type="entry name" value="MEMBRANE COMPONENT OF TRANSPORTER-RELATED"/>
    <property type="match status" value="1"/>
</dbReference>
<evidence type="ECO:0000259" key="9">
    <source>
        <dbReference type="Pfam" id="PF12704"/>
    </source>
</evidence>
<reference evidence="10 11" key="1">
    <citation type="journal article" date="2022" name="Int. J. Syst. Evol. Microbiol.">
        <title>Prevotella herbatica sp. nov., a plant polysaccharide-decomposing anaerobic bacterium isolated from a methanogenic reactor.</title>
        <authorList>
            <person name="Uek A."/>
            <person name="Tonouchi A."/>
            <person name="Kaku N."/>
            <person name="Ueki K."/>
        </authorList>
    </citation>
    <scope>NUCLEOTIDE SEQUENCE [LARGE SCALE GENOMIC DNA]</scope>
    <source>
        <strain evidence="10 11">WR041</strain>
    </source>
</reference>
<feature type="transmembrane region" description="Helical" evidence="7">
    <location>
        <begin position="380"/>
        <end position="404"/>
    </location>
</feature>
<evidence type="ECO:0000256" key="1">
    <source>
        <dbReference type="ARBA" id="ARBA00004651"/>
    </source>
</evidence>
<accession>A0ABN6EFV7</accession>
<feature type="transmembrane region" description="Helical" evidence="7">
    <location>
        <begin position="340"/>
        <end position="368"/>
    </location>
</feature>
<evidence type="ECO:0000256" key="5">
    <source>
        <dbReference type="ARBA" id="ARBA00023136"/>
    </source>
</evidence>
<dbReference type="EMBL" id="AP024484">
    <property type="protein sequence ID" value="BCS84712.1"/>
    <property type="molecule type" value="Genomic_DNA"/>
</dbReference>
<evidence type="ECO:0000256" key="2">
    <source>
        <dbReference type="ARBA" id="ARBA00022475"/>
    </source>
</evidence>
<evidence type="ECO:0000256" key="6">
    <source>
        <dbReference type="ARBA" id="ARBA00038076"/>
    </source>
</evidence>
<comment type="similarity">
    <text evidence="6">Belongs to the ABC-4 integral membrane protein family.</text>
</comment>
<evidence type="ECO:0000256" key="3">
    <source>
        <dbReference type="ARBA" id="ARBA00022692"/>
    </source>
</evidence>
<evidence type="ECO:0000259" key="8">
    <source>
        <dbReference type="Pfam" id="PF02687"/>
    </source>
</evidence>
<organism evidence="10 11">
    <name type="scientific">Prevotella herbatica</name>
    <dbReference type="NCBI Taxonomy" id="2801997"/>
    <lineage>
        <taxon>Bacteria</taxon>
        <taxon>Pseudomonadati</taxon>
        <taxon>Bacteroidota</taxon>
        <taxon>Bacteroidia</taxon>
        <taxon>Bacteroidales</taxon>
        <taxon>Prevotellaceae</taxon>
        <taxon>Prevotella</taxon>
    </lineage>
</organism>
<proteinExistence type="inferred from homology"/>
<gene>
    <name evidence="10" type="ORF">prwr041_06050</name>
</gene>